<gene>
    <name evidence="9" type="ORF">PG996_009165</name>
</gene>
<feature type="region of interest" description="Disordered" evidence="6">
    <location>
        <begin position="324"/>
        <end position="381"/>
    </location>
</feature>
<keyword evidence="2 7" id="KW-0812">Transmembrane</keyword>
<keyword evidence="10" id="KW-1185">Reference proteome</keyword>
<proteinExistence type="inferred from homology"/>
<organism evidence="9 10">
    <name type="scientific">Apiospora saccharicola</name>
    <dbReference type="NCBI Taxonomy" id="335842"/>
    <lineage>
        <taxon>Eukaryota</taxon>
        <taxon>Fungi</taxon>
        <taxon>Dikarya</taxon>
        <taxon>Ascomycota</taxon>
        <taxon>Pezizomycotina</taxon>
        <taxon>Sordariomycetes</taxon>
        <taxon>Xylariomycetidae</taxon>
        <taxon>Amphisphaeriales</taxon>
        <taxon>Apiosporaceae</taxon>
        <taxon>Apiospora</taxon>
    </lineage>
</organism>
<feature type="compositionally biased region" description="Basic and acidic residues" evidence="6">
    <location>
        <begin position="346"/>
        <end position="366"/>
    </location>
</feature>
<accession>A0ABR1UJZ0</accession>
<evidence type="ECO:0000256" key="7">
    <source>
        <dbReference type="SAM" id="Phobius"/>
    </source>
</evidence>
<comment type="caution">
    <text evidence="9">The sequence shown here is derived from an EMBL/GenBank/DDBJ whole genome shotgun (WGS) entry which is preliminary data.</text>
</comment>
<dbReference type="Proteomes" id="UP001446871">
    <property type="component" value="Unassembled WGS sequence"/>
</dbReference>
<feature type="transmembrane region" description="Helical" evidence="7">
    <location>
        <begin position="255"/>
        <end position="275"/>
    </location>
</feature>
<feature type="transmembrane region" description="Helical" evidence="7">
    <location>
        <begin position="25"/>
        <end position="46"/>
    </location>
</feature>
<keyword evidence="3 7" id="KW-1133">Transmembrane helix</keyword>
<feature type="transmembrane region" description="Helical" evidence="7">
    <location>
        <begin position="132"/>
        <end position="152"/>
    </location>
</feature>
<comment type="similarity">
    <text evidence="5">Belongs to the SAT4 family.</text>
</comment>
<dbReference type="PANTHER" id="PTHR33048">
    <property type="entry name" value="PTH11-LIKE INTEGRAL MEMBRANE PROTEIN (AFU_ORTHOLOGUE AFUA_5G11245)"/>
    <property type="match status" value="1"/>
</dbReference>
<keyword evidence="4 7" id="KW-0472">Membrane</keyword>
<evidence type="ECO:0000256" key="6">
    <source>
        <dbReference type="SAM" id="MobiDB-lite"/>
    </source>
</evidence>
<evidence type="ECO:0000256" key="1">
    <source>
        <dbReference type="ARBA" id="ARBA00004141"/>
    </source>
</evidence>
<sequence length="381" mass="41461">MVTPGAPLDTAFDVISDEAVRVAQIYYGVTIPLVVLGTATCAYRMVKSTRSRSVWSDICIIIGYALTITDWGLFMPSMFLTPGTKPLSAVMEGHKGSFLAIPVWGMAMAFIKASIGLTLLHIQQDYWFQGVVWTNIGLAAAYGIANMFFILFSCRPLAAAWGDFADPAEAYCLPPESLKTAALVGAIVSICTDIMLSLAPITFLWNLKRPLRERVVIGCLMSLGMLAGISSLVKILMIGKFGSPGLDGPALNVTISTWTVLEQILGVIAACTPFCKPVFERCLRACGVSLTRSGPGNPQSTPVRANYQRATEHDTFRSQITATRSKFESDEDPLNIEMESGLSAESSRDANGRIYKRTEVSVKSEELNEENNADGWKKYTP</sequence>
<protein>
    <recommendedName>
        <fullName evidence="8">Rhodopsin domain-containing protein</fullName>
    </recommendedName>
</protein>
<feature type="transmembrane region" description="Helical" evidence="7">
    <location>
        <begin position="215"/>
        <end position="235"/>
    </location>
</feature>
<evidence type="ECO:0000313" key="9">
    <source>
        <dbReference type="EMBL" id="KAK8059235.1"/>
    </source>
</evidence>
<dbReference type="EMBL" id="JAQQWM010000006">
    <property type="protein sequence ID" value="KAK8059235.1"/>
    <property type="molecule type" value="Genomic_DNA"/>
</dbReference>
<comment type="subcellular location">
    <subcellularLocation>
        <location evidence="1">Membrane</location>
        <topology evidence="1">Multi-pass membrane protein</topology>
    </subcellularLocation>
</comment>
<dbReference type="Pfam" id="PF20684">
    <property type="entry name" value="Fung_rhodopsin"/>
    <property type="match status" value="1"/>
</dbReference>
<feature type="transmembrane region" description="Helical" evidence="7">
    <location>
        <begin position="181"/>
        <end position="203"/>
    </location>
</feature>
<name>A0ABR1UJZ0_9PEZI</name>
<reference evidence="9 10" key="1">
    <citation type="submission" date="2023-01" db="EMBL/GenBank/DDBJ databases">
        <title>Analysis of 21 Apiospora genomes using comparative genomics revels a genus with tremendous synthesis potential of carbohydrate active enzymes and secondary metabolites.</title>
        <authorList>
            <person name="Sorensen T."/>
        </authorList>
    </citation>
    <scope>NUCLEOTIDE SEQUENCE [LARGE SCALE GENOMIC DNA]</scope>
    <source>
        <strain evidence="9 10">CBS 83171</strain>
    </source>
</reference>
<feature type="transmembrane region" description="Helical" evidence="7">
    <location>
        <begin position="99"/>
        <end position="120"/>
    </location>
</feature>
<feature type="domain" description="Rhodopsin" evidence="8">
    <location>
        <begin position="50"/>
        <end position="281"/>
    </location>
</feature>
<evidence type="ECO:0000313" key="10">
    <source>
        <dbReference type="Proteomes" id="UP001446871"/>
    </source>
</evidence>
<dbReference type="PANTHER" id="PTHR33048:SF129">
    <property type="entry name" value="INTEGRAL MEMBRANE PROTEIN-RELATED"/>
    <property type="match status" value="1"/>
</dbReference>
<dbReference type="InterPro" id="IPR049326">
    <property type="entry name" value="Rhodopsin_dom_fungi"/>
</dbReference>
<evidence type="ECO:0000256" key="3">
    <source>
        <dbReference type="ARBA" id="ARBA00022989"/>
    </source>
</evidence>
<evidence type="ECO:0000256" key="5">
    <source>
        <dbReference type="ARBA" id="ARBA00038359"/>
    </source>
</evidence>
<evidence type="ECO:0000256" key="4">
    <source>
        <dbReference type="ARBA" id="ARBA00023136"/>
    </source>
</evidence>
<evidence type="ECO:0000256" key="2">
    <source>
        <dbReference type="ARBA" id="ARBA00022692"/>
    </source>
</evidence>
<evidence type="ECO:0000259" key="8">
    <source>
        <dbReference type="Pfam" id="PF20684"/>
    </source>
</evidence>
<dbReference type="InterPro" id="IPR052337">
    <property type="entry name" value="SAT4-like"/>
</dbReference>
<feature type="transmembrane region" description="Helical" evidence="7">
    <location>
        <begin position="58"/>
        <end position="79"/>
    </location>
</feature>